<dbReference type="InterPro" id="IPR036960">
    <property type="entry name" value="T-box_sf"/>
</dbReference>
<dbReference type="GO" id="GO:0045893">
    <property type="term" value="P:positive regulation of DNA-templated transcription"/>
    <property type="evidence" value="ECO:0007669"/>
    <property type="project" value="InterPro"/>
</dbReference>
<keyword evidence="3" id="KW-0238">DNA-binding</keyword>
<evidence type="ECO:0000313" key="8">
    <source>
        <dbReference type="EMBL" id="ORY62025.1"/>
    </source>
</evidence>
<dbReference type="InterPro" id="IPR008967">
    <property type="entry name" value="p53-like_TF_DNA-bd_sf"/>
</dbReference>
<dbReference type="InterPro" id="IPR018186">
    <property type="entry name" value="TF_T-box_CS"/>
</dbReference>
<dbReference type="InterPro" id="IPR001699">
    <property type="entry name" value="TF_T-box"/>
</dbReference>
<dbReference type="AlphaFoldDB" id="A0A1Y2DTR8"/>
<dbReference type="Gene3D" id="2.60.40.820">
    <property type="entry name" value="Transcription factor, T-box"/>
    <property type="match status" value="1"/>
</dbReference>
<dbReference type="SUPFAM" id="SSF49417">
    <property type="entry name" value="p53-like transcription factors"/>
    <property type="match status" value="1"/>
</dbReference>
<comment type="caution">
    <text evidence="8">The sequence shown here is derived from an EMBL/GenBank/DDBJ whole genome shotgun (WGS) entry which is preliminary data.</text>
</comment>
<dbReference type="GO" id="GO:0000785">
    <property type="term" value="C:chromatin"/>
    <property type="evidence" value="ECO:0007669"/>
    <property type="project" value="TreeGrafter"/>
</dbReference>
<evidence type="ECO:0000256" key="1">
    <source>
        <dbReference type="ARBA" id="ARBA00004123"/>
    </source>
</evidence>
<evidence type="ECO:0000256" key="2">
    <source>
        <dbReference type="ARBA" id="ARBA00023015"/>
    </source>
</evidence>
<name>A0A1Y2DTR8_9FUNG</name>
<evidence type="ECO:0000256" key="4">
    <source>
        <dbReference type="ARBA" id="ARBA00023163"/>
    </source>
</evidence>
<dbReference type="OrthoDB" id="7442607at2759"/>
<dbReference type="PROSITE" id="PS50252">
    <property type="entry name" value="TBOX_3"/>
    <property type="match status" value="1"/>
</dbReference>
<keyword evidence="4" id="KW-0804">Transcription</keyword>
<comment type="subcellular location">
    <subcellularLocation>
        <location evidence="1">Nucleus</location>
    </subcellularLocation>
</comment>
<dbReference type="EMBL" id="MCOG01000058">
    <property type="protein sequence ID" value="ORY62025.1"/>
    <property type="molecule type" value="Genomic_DNA"/>
</dbReference>
<dbReference type="PANTHER" id="PTHR11267:SF181">
    <property type="entry name" value="OPTOMOTOR-BLIND PROTEIN"/>
    <property type="match status" value="1"/>
</dbReference>
<dbReference type="STRING" id="1754190.A0A1Y2DTR8"/>
<dbReference type="PANTHER" id="PTHR11267">
    <property type="entry name" value="T-BOX PROTEIN-RELATED"/>
    <property type="match status" value="1"/>
</dbReference>
<dbReference type="GO" id="GO:0005634">
    <property type="term" value="C:nucleus"/>
    <property type="evidence" value="ECO:0007669"/>
    <property type="project" value="UniProtKB-SubCell"/>
</dbReference>
<keyword evidence="5" id="KW-0539">Nucleus</keyword>
<protein>
    <submittedName>
        <fullName evidence="8">T-box-domain-containing protein</fullName>
    </submittedName>
</protein>
<evidence type="ECO:0000313" key="9">
    <source>
        <dbReference type="Proteomes" id="UP000193920"/>
    </source>
</evidence>
<dbReference type="PRINTS" id="PR00937">
    <property type="entry name" value="TBOX"/>
</dbReference>
<dbReference type="GO" id="GO:0000978">
    <property type="term" value="F:RNA polymerase II cis-regulatory region sequence-specific DNA binding"/>
    <property type="evidence" value="ECO:0007669"/>
    <property type="project" value="InterPro"/>
</dbReference>
<evidence type="ECO:0000256" key="3">
    <source>
        <dbReference type="ARBA" id="ARBA00023125"/>
    </source>
</evidence>
<keyword evidence="2" id="KW-0805">Transcription regulation</keyword>
<dbReference type="PROSITE" id="PS01264">
    <property type="entry name" value="TBOX_2"/>
    <property type="match status" value="1"/>
</dbReference>
<keyword evidence="9" id="KW-1185">Reference proteome</keyword>
<reference evidence="8 9" key="1">
    <citation type="submission" date="2016-08" db="EMBL/GenBank/DDBJ databases">
        <title>A Parts List for Fungal Cellulosomes Revealed by Comparative Genomics.</title>
        <authorList>
            <consortium name="DOE Joint Genome Institute"/>
            <person name="Haitjema C.H."/>
            <person name="Gilmore S.P."/>
            <person name="Henske J.K."/>
            <person name="Solomon K.V."/>
            <person name="De Groot R."/>
            <person name="Kuo A."/>
            <person name="Mondo S.J."/>
            <person name="Salamov A.A."/>
            <person name="Labutti K."/>
            <person name="Zhao Z."/>
            <person name="Chiniquy J."/>
            <person name="Barry K."/>
            <person name="Brewer H.M."/>
            <person name="Purvine S.O."/>
            <person name="Wright A.T."/>
            <person name="Boxma B."/>
            <person name="Van Alen T."/>
            <person name="Hackstein J.H."/>
            <person name="Baker S.E."/>
            <person name="Grigoriev I.V."/>
            <person name="O'Malley M.A."/>
        </authorList>
    </citation>
    <scope>NUCLEOTIDE SEQUENCE [LARGE SCALE GENOMIC DNA]</scope>
    <source>
        <strain evidence="8 9">G1</strain>
    </source>
</reference>
<accession>A0A1Y2DTR8</accession>
<sequence>MNSTLENDSEIIRDSTSSYFIVLEDMDLWKKFNSVINEMIITKSGRCLFPILKFKPFNLEPKSQYSFAIDIIQASPYKYKYRDKKWVSGGVKILAPPTQKREYYHPDSPQTGHFWMTHGISFSKIKLTNHIKNLSDGPHSTKKKALLEKFKEDNHINNNDVHDNQNRKVTTERKDYSSKRKSSKFNIINSISKLPENHFYLSSFFISNSSSSKYSLINTKDKKLLHKLSRKRELLLKKKYKSKEGEKKKSSLSNLNLIENFINHSGHSKLNGEEKSDKSLDHYHLYSSKEFESGATSIYINPNNKNNNNFNNFYINTMDEDEKELKNQTMSNI</sequence>
<organism evidence="8 9">
    <name type="scientific">Neocallimastix californiae</name>
    <dbReference type="NCBI Taxonomy" id="1754190"/>
    <lineage>
        <taxon>Eukaryota</taxon>
        <taxon>Fungi</taxon>
        <taxon>Fungi incertae sedis</taxon>
        <taxon>Chytridiomycota</taxon>
        <taxon>Chytridiomycota incertae sedis</taxon>
        <taxon>Neocallimastigomycetes</taxon>
        <taxon>Neocallimastigales</taxon>
        <taxon>Neocallimastigaceae</taxon>
        <taxon>Neocallimastix</taxon>
    </lineage>
</organism>
<dbReference type="InterPro" id="IPR046360">
    <property type="entry name" value="T-box_DNA-bd"/>
</dbReference>
<feature type="domain" description="T-box" evidence="7">
    <location>
        <begin position="23"/>
        <end position="205"/>
    </location>
</feature>
<evidence type="ECO:0000259" key="7">
    <source>
        <dbReference type="PROSITE" id="PS50252"/>
    </source>
</evidence>
<dbReference type="Pfam" id="PF00907">
    <property type="entry name" value="T-box"/>
    <property type="match status" value="1"/>
</dbReference>
<gene>
    <name evidence="8" type="ORF">LY90DRAFT_505492</name>
</gene>
<proteinExistence type="predicted"/>
<dbReference type="SMART" id="SM00425">
    <property type="entry name" value="TBOX"/>
    <property type="match status" value="1"/>
</dbReference>
<dbReference type="GO" id="GO:0001708">
    <property type="term" value="P:cell fate specification"/>
    <property type="evidence" value="ECO:0007669"/>
    <property type="project" value="TreeGrafter"/>
</dbReference>
<evidence type="ECO:0000256" key="6">
    <source>
        <dbReference type="SAM" id="MobiDB-lite"/>
    </source>
</evidence>
<evidence type="ECO:0000256" key="5">
    <source>
        <dbReference type="ARBA" id="ARBA00023242"/>
    </source>
</evidence>
<dbReference type="GO" id="GO:0000981">
    <property type="term" value="F:DNA-binding transcription factor activity, RNA polymerase II-specific"/>
    <property type="evidence" value="ECO:0007669"/>
    <property type="project" value="TreeGrafter"/>
</dbReference>
<feature type="region of interest" description="Disordered" evidence="6">
    <location>
        <begin position="154"/>
        <end position="176"/>
    </location>
</feature>
<dbReference type="Proteomes" id="UP000193920">
    <property type="component" value="Unassembled WGS sequence"/>
</dbReference>